<feature type="compositionally biased region" description="Basic and acidic residues" evidence="1">
    <location>
        <begin position="360"/>
        <end position="371"/>
    </location>
</feature>
<dbReference type="KEGG" id="vg:65246862"/>
<dbReference type="EMBL" id="MK140653">
    <property type="protein sequence ID" value="QCF40769.1"/>
    <property type="molecule type" value="Genomic_RNA"/>
</dbReference>
<keyword evidence="3" id="KW-1185">Reference proteome</keyword>
<dbReference type="RefSeq" id="YP_010086243.1">
    <property type="nucleotide sequence ID" value="NC_055436.1"/>
</dbReference>
<accession>A0A4D6Q3I0</accession>
<sequence>MLESVKMLRKFFGRRGSDNKPSGARPGGSIRGSITGSRKMKDKETEDREARRGAVLRNMDEALFASGVPKNHVSMADKLDSHKAGSTFKYAVIGTQPSEERTGIMNKLRNYKAPSKLQNFSLSDIPFIRLMDDEVEFSMKEALRSSNAQKHEDYCLIDSVLIHFVPLDSFLNDKSPITIQLNDFRRVNNTVARLATVDNTMSYNILFCLDYCVESRDLERMTLSFACPQKDFQPGVAWGAVKVIAQVKFMSFPVRMPVIETMAVAIFADTDLLEYEWDPREFDAVLGPQALQGVRQANKRGELENLTIAKNDRMEVGMARTLAMGSLEEEEPGEAIQALKNAALLRQRQANSTGKGKGILKHDSFDSPTEEKELDPDDSASQVLSGLSEEIPGPRNVTGSRTVNFT</sequence>
<dbReference type="Proteomes" id="UP000503599">
    <property type="component" value="Genome"/>
</dbReference>
<proteinExistence type="predicted"/>
<reference evidence="2 3" key="1">
    <citation type="journal article" date="2019" name="Virology">
        <title>Viromes in Xylariaceae fungi infecting avocado in Spain.</title>
        <authorList>
            <person name="Velasco L."/>
            <person name="Arjona-Girona I."/>
            <person name="Cretazzo E."/>
            <person name="Lopez-Herrera C."/>
        </authorList>
    </citation>
    <scope>NUCLEOTIDE SEQUENCE [LARGE SCALE GENOMIC DNA]</scope>
    <source>
        <strain evidence="2">EnPV1-115-5</strain>
    </source>
</reference>
<evidence type="ECO:0000256" key="1">
    <source>
        <dbReference type="SAM" id="MobiDB-lite"/>
    </source>
</evidence>
<feature type="compositionally biased region" description="Basic and acidic residues" evidence="1">
    <location>
        <begin position="39"/>
        <end position="51"/>
    </location>
</feature>
<organism evidence="2 3">
    <name type="scientific">Entoleuca phenui-like virus 1</name>
    <dbReference type="NCBI Taxonomy" id="2086640"/>
    <lineage>
        <taxon>Viruses</taxon>
        <taxon>Riboviria</taxon>
        <taxon>Orthornavirae</taxon>
        <taxon>Negarnaviricota</taxon>
        <taxon>Polyploviricotina</taxon>
        <taxon>Bunyaviricetes</taxon>
        <taxon>Hareavirales</taxon>
        <taxon>Phenuiviridae</taxon>
        <taxon>Entovirus</taxon>
        <taxon>Entovirus entoleucae</taxon>
    </lineage>
</organism>
<protein>
    <submittedName>
        <fullName evidence="2">Movement protein</fullName>
    </submittedName>
</protein>
<evidence type="ECO:0000313" key="2">
    <source>
        <dbReference type="EMBL" id="QCF40769.1"/>
    </source>
</evidence>
<dbReference type="GeneID" id="65246862"/>
<feature type="compositionally biased region" description="Polar residues" evidence="1">
    <location>
        <begin position="397"/>
        <end position="406"/>
    </location>
</feature>
<feature type="region of interest" description="Disordered" evidence="1">
    <location>
        <begin position="13"/>
        <end position="51"/>
    </location>
</feature>
<feature type="region of interest" description="Disordered" evidence="1">
    <location>
        <begin position="350"/>
        <end position="406"/>
    </location>
</feature>
<evidence type="ECO:0000313" key="3">
    <source>
        <dbReference type="Proteomes" id="UP000503599"/>
    </source>
</evidence>
<name>A0A4D6Q3I0_9VIRU</name>